<evidence type="ECO:0000313" key="19">
    <source>
        <dbReference type="Proteomes" id="UP001589758"/>
    </source>
</evidence>
<evidence type="ECO:0000256" key="10">
    <source>
        <dbReference type="ARBA" id="ARBA00023002"/>
    </source>
</evidence>
<evidence type="ECO:0000256" key="3">
    <source>
        <dbReference type="ARBA" id="ARBA00011700"/>
    </source>
</evidence>
<keyword evidence="10" id="KW-0560">Oxidoreductase</keyword>
<evidence type="ECO:0000256" key="6">
    <source>
        <dbReference type="ARBA" id="ARBA00022475"/>
    </source>
</evidence>
<dbReference type="InterPro" id="IPR005171">
    <property type="entry name" value="Cyt_c_oxidase_su4_prok"/>
</dbReference>
<dbReference type="InterPro" id="IPR014210">
    <property type="entry name" value="Cyt_o_ubiqinol_oxidase_su4"/>
</dbReference>
<feature type="transmembrane region" description="Helical" evidence="17">
    <location>
        <begin position="48"/>
        <end position="67"/>
    </location>
</feature>
<dbReference type="Proteomes" id="UP001589758">
    <property type="component" value="Unassembled WGS sequence"/>
</dbReference>
<dbReference type="PANTHER" id="PTHR36835">
    <property type="entry name" value="CYTOCHROME BO(3) UBIQUINOL OXIDASE SUBUNIT 4"/>
    <property type="match status" value="1"/>
</dbReference>
<evidence type="ECO:0000256" key="8">
    <source>
        <dbReference type="ARBA" id="ARBA00022982"/>
    </source>
</evidence>
<evidence type="ECO:0000256" key="2">
    <source>
        <dbReference type="ARBA" id="ARBA00008079"/>
    </source>
</evidence>
<gene>
    <name evidence="18" type="primary">cyoD</name>
    <name evidence="18" type="ORF">ACFFIT_06315</name>
</gene>
<reference evidence="18 19" key="1">
    <citation type="submission" date="2024-09" db="EMBL/GenBank/DDBJ databases">
        <authorList>
            <person name="Sun Q."/>
            <person name="Mori K."/>
        </authorList>
    </citation>
    <scope>NUCLEOTIDE SEQUENCE [LARGE SCALE GENOMIC DNA]</scope>
    <source>
        <strain evidence="18 19">CCM 8545</strain>
    </source>
</reference>
<evidence type="ECO:0000256" key="14">
    <source>
        <dbReference type="ARBA" id="ARBA00030211"/>
    </source>
</evidence>
<comment type="subcellular location">
    <subcellularLocation>
        <location evidence="1">Cell membrane</location>
        <topology evidence="1">Multi-pass membrane protein</topology>
    </subcellularLocation>
</comment>
<proteinExistence type="inferred from homology"/>
<evidence type="ECO:0000256" key="15">
    <source>
        <dbReference type="ARBA" id="ARBA00031887"/>
    </source>
</evidence>
<dbReference type="EMBL" id="JBHLXE010000071">
    <property type="protein sequence ID" value="MFC0179700.1"/>
    <property type="molecule type" value="Genomic_DNA"/>
</dbReference>
<dbReference type="Pfam" id="PF03626">
    <property type="entry name" value="COX4_pro"/>
    <property type="match status" value="1"/>
</dbReference>
<evidence type="ECO:0000256" key="13">
    <source>
        <dbReference type="ARBA" id="ARBA00030071"/>
    </source>
</evidence>
<dbReference type="InterPro" id="IPR050968">
    <property type="entry name" value="Cytochrome_c_oxidase_bac_sub4"/>
</dbReference>
<feature type="transmembrane region" description="Helical" evidence="17">
    <location>
        <begin position="79"/>
        <end position="101"/>
    </location>
</feature>
<keyword evidence="8" id="KW-0249">Electron transport</keyword>
<feature type="transmembrane region" description="Helical" evidence="17">
    <location>
        <begin position="17"/>
        <end position="36"/>
    </location>
</feature>
<evidence type="ECO:0000256" key="16">
    <source>
        <dbReference type="ARBA" id="ARBA00032185"/>
    </source>
</evidence>
<evidence type="ECO:0000256" key="7">
    <source>
        <dbReference type="ARBA" id="ARBA00022692"/>
    </source>
</evidence>
<dbReference type="PANTHER" id="PTHR36835:SF1">
    <property type="entry name" value="CYTOCHROME BO(3) UBIQUINOL OXIDASE SUBUNIT 4"/>
    <property type="match status" value="1"/>
</dbReference>
<comment type="similarity">
    <text evidence="2">Belongs to the cytochrome c oxidase bacterial subunit 4 family.</text>
</comment>
<evidence type="ECO:0000256" key="5">
    <source>
        <dbReference type="ARBA" id="ARBA00022448"/>
    </source>
</evidence>
<sequence>MSANHSPSAHYHGSMKSYVIGFVLAVILTVIPFAVVMNMPEMASSTKMVIISVCAAIQMVVHIVYFLHINTSKEQRWNFISMIYTIIVVGIVVAGSVWVLVSLHHNMMLS</sequence>
<organism evidence="18 19">
    <name type="scientific">Thorsellia kenyensis</name>
    <dbReference type="NCBI Taxonomy" id="1549888"/>
    <lineage>
        <taxon>Bacteria</taxon>
        <taxon>Pseudomonadati</taxon>
        <taxon>Pseudomonadota</taxon>
        <taxon>Gammaproteobacteria</taxon>
        <taxon>Enterobacterales</taxon>
        <taxon>Thorselliaceae</taxon>
        <taxon>Thorsellia</taxon>
    </lineage>
</organism>
<keyword evidence="7 17" id="KW-0812">Transmembrane</keyword>
<keyword evidence="6" id="KW-1003">Cell membrane</keyword>
<dbReference type="NCBIfam" id="TIGR02847">
    <property type="entry name" value="CyoD"/>
    <property type="match status" value="1"/>
</dbReference>
<evidence type="ECO:0000256" key="9">
    <source>
        <dbReference type="ARBA" id="ARBA00022989"/>
    </source>
</evidence>
<comment type="caution">
    <text evidence="18">The sequence shown here is derived from an EMBL/GenBank/DDBJ whole genome shotgun (WGS) entry which is preliminary data.</text>
</comment>
<keyword evidence="19" id="KW-1185">Reference proteome</keyword>
<evidence type="ECO:0000256" key="1">
    <source>
        <dbReference type="ARBA" id="ARBA00004651"/>
    </source>
</evidence>
<evidence type="ECO:0000256" key="12">
    <source>
        <dbReference type="ARBA" id="ARBA00025694"/>
    </source>
</evidence>
<evidence type="ECO:0000256" key="4">
    <source>
        <dbReference type="ARBA" id="ARBA00014689"/>
    </source>
</evidence>
<evidence type="ECO:0000256" key="11">
    <source>
        <dbReference type="ARBA" id="ARBA00023136"/>
    </source>
</evidence>
<keyword evidence="11 17" id="KW-0472">Membrane</keyword>
<comment type="function">
    <text evidence="12">Cytochrome bo(3) ubiquinol terminal oxidase is the component of the aerobic respiratory chain of E.coli that predominates when cells are grown at high aeration. Has proton pump activity across the membrane in addition to electron transfer, pumping 2 protons/electron.</text>
</comment>
<evidence type="ECO:0000313" key="18">
    <source>
        <dbReference type="EMBL" id="MFC0179700.1"/>
    </source>
</evidence>
<keyword evidence="9 17" id="KW-1133">Transmembrane helix</keyword>
<dbReference type="RefSeq" id="WP_385876804.1">
    <property type="nucleotide sequence ID" value="NZ_JBHLXE010000071.1"/>
</dbReference>
<keyword evidence="5" id="KW-0813">Transport</keyword>
<comment type="subunit">
    <text evidence="3">Heterooctamer of two A chains, two B chains, two C chains and two D chains.</text>
</comment>
<evidence type="ECO:0000256" key="17">
    <source>
        <dbReference type="SAM" id="Phobius"/>
    </source>
</evidence>
<protein>
    <recommendedName>
        <fullName evidence="4">Cytochrome bo(3) ubiquinol oxidase subunit 4</fullName>
    </recommendedName>
    <alternativeName>
        <fullName evidence="16">Cytochrome o ubiquinol oxidase subunit 4</fullName>
    </alternativeName>
    <alternativeName>
        <fullName evidence="13">Oxidase bo(3) subunit 4</fullName>
    </alternativeName>
    <alternativeName>
        <fullName evidence="14">Ubiquinol oxidase polypeptide IV</fullName>
    </alternativeName>
    <alternativeName>
        <fullName evidence="15">Ubiquinol oxidase subunit 4</fullName>
    </alternativeName>
</protein>
<accession>A0ABV6C9S5</accession>
<name>A0ABV6C9S5_9GAMM</name>